<dbReference type="PROSITE" id="PS00533">
    <property type="entry name" value="PORPHOBILINOGEN_DEAM"/>
    <property type="match status" value="1"/>
</dbReference>
<evidence type="ECO:0000259" key="14">
    <source>
        <dbReference type="Pfam" id="PF03900"/>
    </source>
</evidence>
<keyword evidence="8" id="KW-0350">Heme biosynthesis</keyword>
<organism evidence="15 16">
    <name type="scientific">Plectosphaerella plurivora</name>
    <dbReference type="NCBI Taxonomy" id="936078"/>
    <lineage>
        <taxon>Eukaryota</taxon>
        <taxon>Fungi</taxon>
        <taxon>Dikarya</taxon>
        <taxon>Ascomycota</taxon>
        <taxon>Pezizomycotina</taxon>
        <taxon>Sordariomycetes</taxon>
        <taxon>Hypocreomycetidae</taxon>
        <taxon>Glomerellales</taxon>
        <taxon>Plectosphaerellaceae</taxon>
        <taxon>Plectosphaerella</taxon>
    </lineage>
</organism>
<dbReference type="Proteomes" id="UP000770015">
    <property type="component" value="Unassembled WGS sequence"/>
</dbReference>
<feature type="domain" description="Porphobilinogen deaminase N-terminal" evidence="13">
    <location>
        <begin position="21"/>
        <end position="237"/>
    </location>
</feature>
<evidence type="ECO:0000313" key="16">
    <source>
        <dbReference type="Proteomes" id="UP000770015"/>
    </source>
</evidence>
<comment type="pathway">
    <text evidence="3">Porphyrin-containing compound metabolism; protoporphyrin-IX biosynthesis; coproporphyrinogen-III from 5-aminolevulinate: step 2/4.</text>
</comment>
<dbReference type="PANTHER" id="PTHR11557:SF0">
    <property type="entry name" value="PORPHOBILINOGEN DEAMINASE"/>
    <property type="match status" value="1"/>
</dbReference>
<dbReference type="PANTHER" id="PTHR11557">
    <property type="entry name" value="PORPHOBILINOGEN DEAMINASE"/>
    <property type="match status" value="1"/>
</dbReference>
<dbReference type="AlphaFoldDB" id="A0A9P8VGX1"/>
<dbReference type="InterPro" id="IPR022419">
    <property type="entry name" value="Porphobilin_deaminase_cofac_BS"/>
</dbReference>
<dbReference type="PRINTS" id="PR00151">
    <property type="entry name" value="PORPHBDMNASE"/>
</dbReference>
<dbReference type="NCBIfam" id="TIGR00212">
    <property type="entry name" value="hemC"/>
    <property type="match status" value="1"/>
</dbReference>
<comment type="similarity">
    <text evidence="4">Belongs to the HMBS family.</text>
</comment>
<comment type="cofactor">
    <cofactor evidence="1">
        <name>dipyrromethane</name>
        <dbReference type="ChEBI" id="CHEBI:60342"/>
    </cofactor>
</comment>
<evidence type="ECO:0000256" key="10">
    <source>
        <dbReference type="ARBA" id="ARBA00030685"/>
    </source>
</evidence>
<comment type="catalytic activity">
    <reaction evidence="12">
        <text>4 porphobilinogen + H2O = hydroxymethylbilane + 4 NH4(+)</text>
        <dbReference type="Rhea" id="RHEA:13185"/>
        <dbReference type="ChEBI" id="CHEBI:15377"/>
        <dbReference type="ChEBI" id="CHEBI:28938"/>
        <dbReference type="ChEBI" id="CHEBI:57845"/>
        <dbReference type="ChEBI" id="CHEBI:58126"/>
        <dbReference type="EC" id="2.5.1.61"/>
    </reaction>
</comment>
<evidence type="ECO:0000256" key="6">
    <source>
        <dbReference type="ARBA" id="ARBA00016519"/>
    </source>
</evidence>
<dbReference type="EMBL" id="JAGSXJ010000005">
    <property type="protein sequence ID" value="KAH6691439.1"/>
    <property type="molecule type" value="Genomic_DNA"/>
</dbReference>
<evidence type="ECO:0000256" key="5">
    <source>
        <dbReference type="ARBA" id="ARBA00012655"/>
    </source>
</evidence>
<evidence type="ECO:0000256" key="1">
    <source>
        <dbReference type="ARBA" id="ARBA00001916"/>
    </source>
</evidence>
<dbReference type="FunFam" id="3.30.160.40:FF:000002">
    <property type="entry name" value="Porphobilinogen deaminase"/>
    <property type="match status" value="1"/>
</dbReference>
<protein>
    <recommendedName>
        <fullName evidence="6">Porphobilinogen deaminase</fullName>
        <ecNumber evidence="5">2.5.1.61</ecNumber>
    </recommendedName>
    <alternativeName>
        <fullName evidence="11">Hydroxymethylbilane synthase</fullName>
    </alternativeName>
    <alternativeName>
        <fullName evidence="10">Pre-uroporphyrinogen synthase</fullName>
    </alternativeName>
</protein>
<dbReference type="InterPro" id="IPR000860">
    <property type="entry name" value="HemC"/>
</dbReference>
<dbReference type="InterPro" id="IPR022417">
    <property type="entry name" value="Porphobilin_deaminase_N"/>
</dbReference>
<accession>A0A9P8VGX1</accession>
<evidence type="ECO:0000313" key="15">
    <source>
        <dbReference type="EMBL" id="KAH6691439.1"/>
    </source>
</evidence>
<proteinExistence type="inferred from homology"/>
<keyword evidence="16" id="KW-1185">Reference proteome</keyword>
<dbReference type="FunFam" id="3.40.190.10:FF:000005">
    <property type="entry name" value="Porphobilinogen deaminase"/>
    <property type="match status" value="1"/>
</dbReference>
<evidence type="ECO:0000256" key="9">
    <source>
        <dbReference type="ARBA" id="ARBA00023244"/>
    </source>
</evidence>
<reference evidence="15" key="1">
    <citation type="journal article" date="2021" name="Nat. Commun.">
        <title>Genetic determinants of endophytism in the Arabidopsis root mycobiome.</title>
        <authorList>
            <person name="Mesny F."/>
            <person name="Miyauchi S."/>
            <person name="Thiergart T."/>
            <person name="Pickel B."/>
            <person name="Atanasova L."/>
            <person name="Karlsson M."/>
            <person name="Huettel B."/>
            <person name="Barry K.W."/>
            <person name="Haridas S."/>
            <person name="Chen C."/>
            <person name="Bauer D."/>
            <person name="Andreopoulos W."/>
            <person name="Pangilinan J."/>
            <person name="LaButti K."/>
            <person name="Riley R."/>
            <person name="Lipzen A."/>
            <person name="Clum A."/>
            <person name="Drula E."/>
            <person name="Henrissat B."/>
            <person name="Kohler A."/>
            <person name="Grigoriev I.V."/>
            <person name="Martin F.M."/>
            <person name="Hacquard S."/>
        </authorList>
    </citation>
    <scope>NUCLEOTIDE SEQUENCE</scope>
    <source>
        <strain evidence="15">MPI-SDFR-AT-0117</strain>
    </source>
</reference>
<dbReference type="Gene3D" id="3.40.190.10">
    <property type="entry name" value="Periplasmic binding protein-like II"/>
    <property type="match status" value="2"/>
</dbReference>
<feature type="domain" description="Porphobilinogen deaminase C-terminal" evidence="14">
    <location>
        <begin position="250"/>
        <end position="326"/>
    </location>
</feature>
<dbReference type="GO" id="GO:0006783">
    <property type="term" value="P:heme biosynthetic process"/>
    <property type="evidence" value="ECO:0007669"/>
    <property type="project" value="UniProtKB-KW"/>
</dbReference>
<dbReference type="GO" id="GO:0005737">
    <property type="term" value="C:cytoplasm"/>
    <property type="evidence" value="ECO:0007669"/>
    <property type="project" value="TreeGrafter"/>
</dbReference>
<evidence type="ECO:0000256" key="7">
    <source>
        <dbReference type="ARBA" id="ARBA00022679"/>
    </source>
</evidence>
<dbReference type="EC" id="2.5.1.61" evidence="5"/>
<evidence type="ECO:0000256" key="11">
    <source>
        <dbReference type="ARBA" id="ARBA00033064"/>
    </source>
</evidence>
<evidence type="ECO:0000256" key="3">
    <source>
        <dbReference type="ARBA" id="ARBA00004735"/>
    </source>
</evidence>
<keyword evidence="7" id="KW-0808">Transferase</keyword>
<dbReference type="SUPFAM" id="SSF53850">
    <property type="entry name" value="Periplasmic binding protein-like II"/>
    <property type="match status" value="1"/>
</dbReference>
<evidence type="ECO:0000256" key="4">
    <source>
        <dbReference type="ARBA" id="ARBA00005638"/>
    </source>
</evidence>
<dbReference type="FunFam" id="3.40.190.10:FF:000086">
    <property type="entry name" value="Probable porphobilinogen deaminase"/>
    <property type="match status" value="1"/>
</dbReference>
<evidence type="ECO:0000256" key="8">
    <source>
        <dbReference type="ARBA" id="ARBA00023133"/>
    </source>
</evidence>
<dbReference type="HAMAP" id="MF_00260">
    <property type="entry name" value="Porphobil_deam"/>
    <property type="match status" value="1"/>
</dbReference>
<evidence type="ECO:0000256" key="12">
    <source>
        <dbReference type="ARBA" id="ARBA00048169"/>
    </source>
</evidence>
<sequence length="361" mass="38248">MADTTSSGAARGAAASPANTINIGTRKSALAVRQTELVIESLTRLRPDLSYKIHAMQTLGDKDQITALYNFGGKGLWTNELEARLGAGELDMIVHCLKDMPTTLPEGCVIGAVSEREDPRDVVVIKASLAATHKSLADLPAGSVVGTSSIRRIAQLRRIYPDLQFQDVRGNIQTRLSKLDDEQGPFSAIILAAAGLLRMDYGDRISHYLDSSTGGILYAVGQGALCLEAREGDERVLELLRGFDHRTTHLACEAERSIMRTLEGGCSVPIGVETNWVGAPEDGQLRLKATVVHVNGQDAVLGELTASVRSPEDADALGKALAKDLVERGAQTILDDVNKTRAAAAAAAADAAANKTTTAVA</sequence>
<dbReference type="CDD" id="cd13645">
    <property type="entry name" value="PBP2_HuPBGD_like"/>
    <property type="match status" value="1"/>
</dbReference>
<dbReference type="OrthoDB" id="564646at2759"/>
<dbReference type="SUPFAM" id="SSF54782">
    <property type="entry name" value="Porphobilinogen deaminase (hydroxymethylbilane synthase), C-terminal domain"/>
    <property type="match status" value="1"/>
</dbReference>
<dbReference type="Pfam" id="PF03900">
    <property type="entry name" value="Porphobil_deamC"/>
    <property type="match status" value="1"/>
</dbReference>
<comment type="caution">
    <text evidence="15">The sequence shown here is derived from an EMBL/GenBank/DDBJ whole genome shotgun (WGS) entry which is preliminary data.</text>
</comment>
<evidence type="ECO:0000259" key="13">
    <source>
        <dbReference type="Pfam" id="PF01379"/>
    </source>
</evidence>
<gene>
    <name evidence="15" type="ORF">F5X68DRAFT_201910</name>
</gene>
<dbReference type="GO" id="GO:0004418">
    <property type="term" value="F:hydroxymethylbilane synthase activity"/>
    <property type="evidence" value="ECO:0007669"/>
    <property type="project" value="UniProtKB-EC"/>
</dbReference>
<dbReference type="Gene3D" id="3.30.160.40">
    <property type="entry name" value="Porphobilinogen deaminase, C-terminal domain"/>
    <property type="match status" value="1"/>
</dbReference>
<evidence type="ECO:0000256" key="2">
    <source>
        <dbReference type="ARBA" id="ARBA00002869"/>
    </source>
</evidence>
<keyword evidence="9" id="KW-0627">Porphyrin biosynthesis</keyword>
<dbReference type="PIRSF" id="PIRSF001438">
    <property type="entry name" value="4pyrrol_synth_OHMeBilane_synth"/>
    <property type="match status" value="1"/>
</dbReference>
<dbReference type="Pfam" id="PF01379">
    <property type="entry name" value="Porphobil_deam"/>
    <property type="match status" value="1"/>
</dbReference>
<name>A0A9P8VGX1_9PEZI</name>
<dbReference type="InterPro" id="IPR036803">
    <property type="entry name" value="Porphobilinogen_deaminase_C_sf"/>
</dbReference>
<comment type="function">
    <text evidence="2">Tetrapolymerization of the monopyrrole PBG into the hydroxymethylbilane pre-uroporphyrinogen in several discrete steps.</text>
</comment>
<dbReference type="InterPro" id="IPR022418">
    <property type="entry name" value="Porphobilinogen_deaminase_C"/>
</dbReference>